<keyword evidence="2" id="KW-0378">Hydrolase</keyword>
<dbReference type="EMBL" id="AP018738">
    <property type="protein sequence ID" value="BBE51900.1"/>
    <property type="molecule type" value="Genomic_DNA"/>
</dbReference>
<feature type="domain" description="YgjP-like metallopeptidase" evidence="1">
    <location>
        <begin position="39"/>
        <end position="241"/>
    </location>
</feature>
<dbReference type="PANTHER" id="PTHR30399:SF1">
    <property type="entry name" value="UTP PYROPHOSPHATASE"/>
    <property type="match status" value="1"/>
</dbReference>
<dbReference type="RefSeq" id="WP_062626659.1">
    <property type="nucleotide sequence ID" value="NZ_AP018738.1"/>
</dbReference>
<dbReference type="InterPro" id="IPR002725">
    <property type="entry name" value="YgjP-like_metallopeptidase"/>
</dbReference>
<dbReference type="GO" id="GO:0016787">
    <property type="term" value="F:hydrolase activity"/>
    <property type="evidence" value="ECO:0007669"/>
    <property type="project" value="UniProtKB-KW"/>
</dbReference>
<keyword evidence="3" id="KW-1185">Reference proteome</keyword>
<dbReference type="PANTHER" id="PTHR30399">
    <property type="entry name" value="UNCHARACTERIZED PROTEIN YGJP"/>
    <property type="match status" value="1"/>
</dbReference>
<protein>
    <submittedName>
        <fullName evidence="2">Metal-dependent hydrolase</fullName>
    </submittedName>
</protein>
<dbReference type="InterPro" id="IPR053136">
    <property type="entry name" value="UTP_pyrophosphatase-like"/>
</dbReference>
<dbReference type="OrthoDB" id="9811177at2"/>
<accession>A0A2Z6GEP2</accession>
<gene>
    <name evidence="2" type="ORF">OYT1_ch2385</name>
</gene>
<organism evidence="2 3">
    <name type="scientific">Ferriphaselus amnicola</name>
    <dbReference type="NCBI Taxonomy" id="1188319"/>
    <lineage>
        <taxon>Bacteria</taxon>
        <taxon>Pseudomonadati</taxon>
        <taxon>Pseudomonadota</taxon>
        <taxon>Betaproteobacteria</taxon>
        <taxon>Nitrosomonadales</taxon>
        <taxon>Gallionellaceae</taxon>
        <taxon>Ferriphaselus</taxon>
    </lineage>
</organism>
<dbReference type="STRING" id="1188319.OYT1_01479"/>
<sequence>MLRKLRRLIATPPSAPEQRSIELSGQMIPYTLKRSARRRSVGLRIDHRGLTVSVPLRATDTWLHGVLRERADWVVDKLGSWQSRQTVTQTWADGEALPFQGETLTLRVQLGRRPSASLTEGVLTVLVADPDNAAAIERVVTAWYRRQAVILFEECVAFYAERMGVSPKEVKLTSARTRWGSCTSRGVVRLNWRLVRLSLDLVDYVVIHELAHLREMNHSAAFWRVVEGACPDYAARRQALKLHHLAE</sequence>
<evidence type="ECO:0000313" key="3">
    <source>
        <dbReference type="Proteomes" id="UP000033070"/>
    </source>
</evidence>
<name>A0A2Z6GEP2_9PROT</name>
<evidence type="ECO:0000313" key="2">
    <source>
        <dbReference type="EMBL" id="BBE51900.1"/>
    </source>
</evidence>
<reference evidence="2 3" key="1">
    <citation type="submission" date="2018-06" db="EMBL/GenBank/DDBJ databases">
        <title>OYT1 Genome Sequencing.</title>
        <authorList>
            <person name="Kato S."/>
            <person name="Itoh T."/>
            <person name="Ohkuma M."/>
        </authorList>
    </citation>
    <scope>NUCLEOTIDE SEQUENCE [LARGE SCALE GENOMIC DNA]</scope>
    <source>
        <strain evidence="2 3">OYT1</strain>
    </source>
</reference>
<dbReference type="AlphaFoldDB" id="A0A2Z6GEP2"/>
<proteinExistence type="predicted"/>
<dbReference type="Gene3D" id="3.30.2010.10">
    <property type="entry name" value="Metalloproteases ('zincins'), catalytic domain"/>
    <property type="match status" value="1"/>
</dbReference>
<dbReference type="CDD" id="cd07344">
    <property type="entry name" value="M48_yhfN_like"/>
    <property type="match status" value="1"/>
</dbReference>
<evidence type="ECO:0000259" key="1">
    <source>
        <dbReference type="Pfam" id="PF01863"/>
    </source>
</evidence>
<dbReference type="KEGG" id="fam:OYT1_ch2385"/>
<dbReference type="Proteomes" id="UP000033070">
    <property type="component" value="Chromosome"/>
</dbReference>
<dbReference type="Pfam" id="PF01863">
    <property type="entry name" value="YgjP-like"/>
    <property type="match status" value="1"/>
</dbReference>